<proteinExistence type="predicted"/>
<dbReference type="Gene3D" id="1.20.1250.20">
    <property type="entry name" value="MFS general substrate transporter like domains"/>
    <property type="match status" value="1"/>
</dbReference>
<protein>
    <submittedName>
        <fullName evidence="7">MFS transporter</fullName>
    </submittedName>
</protein>
<reference evidence="9" key="3">
    <citation type="submission" date="2022-09" db="EMBL/GenBank/DDBJ databases">
        <title>Complete genome sequence of Vulcanisaeta souniana.</title>
        <authorList>
            <person name="Kato S."/>
            <person name="Itoh T."/>
            <person name="Ohkuma M."/>
        </authorList>
    </citation>
    <scope>NUCLEOTIDE SEQUENCE [LARGE SCALE GENOMIC DNA]</scope>
    <source>
        <strain evidence="9">JCM 11219</strain>
    </source>
</reference>
<feature type="transmembrane region" description="Helical" evidence="4">
    <location>
        <begin position="350"/>
        <end position="370"/>
    </location>
</feature>
<feature type="transmembrane region" description="Helical" evidence="4">
    <location>
        <begin position="376"/>
        <end position="396"/>
    </location>
</feature>
<dbReference type="Pfam" id="PF07690">
    <property type="entry name" value="MFS_1"/>
    <property type="match status" value="1"/>
</dbReference>
<evidence type="ECO:0000259" key="5">
    <source>
        <dbReference type="PROSITE" id="PS50850"/>
    </source>
</evidence>
<keyword evidence="4" id="KW-0472">Membrane</keyword>
<evidence type="ECO:0000256" key="4">
    <source>
        <dbReference type="SAM" id="Phobius"/>
    </source>
</evidence>
<reference evidence="7" key="1">
    <citation type="journal article" date="2014" name="Int. J. Syst. Evol. Microbiol.">
        <title>Complete genome sequence of Corynebacterium casei LMG S-19264T (=DSM 44701T), isolated from a smear-ripened cheese.</title>
        <authorList>
            <consortium name="US DOE Joint Genome Institute (JGI-PGF)"/>
            <person name="Walter F."/>
            <person name="Albersmeier A."/>
            <person name="Kalinowski J."/>
            <person name="Ruckert C."/>
        </authorList>
    </citation>
    <scope>NUCLEOTIDE SEQUENCE</scope>
    <source>
        <strain evidence="7">JCM 11219</strain>
    </source>
</reference>
<gene>
    <name evidence="7" type="ORF">GCM10007112_08640</name>
    <name evidence="6" type="ORF">Vsou_06480</name>
</gene>
<feature type="transmembrane region" description="Helical" evidence="4">
    <location>
        <begin position="82"/>
        <end position="101"/>
    </location>
</feature>
<feature type="transmembrane region" description="Helical" evidence="4">
    <location>
        <begin position="182"/>
        <end position="201"/>
    </location>
</feature>
<organism evidence="7 8">
    <name type="scientific">Vulcanisaeta souniana JCM 11219</name>
    <dbReference type="NCBI Taxonomy" id="1293586"/>
    <lineage>
        <taxon>Archaea</taxon>
        <taxon>Thermoproteota</taxon>
        <taxon>Thermoprotei</taxon>
        <taxon>Thermoproteales</taxon>
        <taxon>Thermoproteaceae</taxon>
        <taxon>Vulcanisaeta</taxon>
    </lineage>
</organism>
<dbReference type="InterPro" id="IPR020846">
    <property type="entry name" value="MFS_dom"/>
</dbReference>
<feature type="domain" description="Major facilitator superfamily (MFS) profile" evidence="5">
    <location>
        <begin position="14"/>
        <end position="400"/>
    </location>
</feature>
<evidence type="ECO:0000256" key="1">
    <source>
        <dbReference type="ARBA" id="ARBA00004651"/>
    </source>
</evidence>
<feature type="transmembrane region" description="Helical" evidence="4">
    <location>
        <begin position="293"/>
        <end position="313"/>
    </location>
</feature>
<dbReference type="SUPFAM" id="SSF103473">
    <property type="entry name" value="MFS general substrate transporter"/>
    <property type="match status" value="1"/>
</dbReference>
<feature type="transmembrane region" description="Helical" evidence="4">
    <location>
        <begin position="222"/>
        <end position="245"/>
    </location>
</feature>
<feature type="transmembrane region" description="Helical" evidence="4">
    <location>
        <begin position="107"/>
        <end position="126"/>
    </location>
</feature>
<feature type="transmembrane region" description="Helical" evidence="4">
    <location>
        <begin position="257"/>
        <end position="281"/>
    </location>
</feature>
<feature type="transmembrane region" description="Helical" evidence="4">
    <location>
        <begin position="319"/>
        <end position="338"/>
    </location>
</feature>
<keyword evidence="4" id="KW-1133">Transmembrane helix</keyword>
<comment type="subcellular location">
    <subcellularLocation>
        <location evidence="1">Cell membrane</location>
        <topology evidence="1">Multi-pass membrane protein</topology>
    </subcellularLocation>
</comment>
<dbReference type="EMBL" id="BMNM01000002">
    <property type="protein sequence ID" value="GGI74086.1"/>
    <property type="molecule type" value="Genomic_DNA"/>
</dbReference>
<dbReference type="PANTHER" id="PTHR43045">
    <property type="entry name" value="SHIKIMATE TRANSPORTER"/>
    <property type="match status" value="1"/>
</dbReference>
<dbReference type="PROSITE" id="PS50850">
    <property type="entry name" value="MFS"/>
    <property type="match status" value="1"/>
</dbReference>
<keyword evidence="4" id="KW-0812">Transmembrane</keyword>
<dbReference type="EMBL" id="AP026830">
    <property type="protein sequence ID" value="BDR91555.1"/>
    <property type="molecule type" value="Genomic_DNA"/>
</dbReference>
<feature type="transmembrane region" description="Helical" evidence="4">
    <location>
        <begin position="147"/>
        <end position="170"/>
    </location>
</feature>
<evidence type="ECO:0000256" key="3">
    <source>
        <dbReference type="ARBA" id="ARBA00022475"/>
    </source>
</evidence>
<sequence length="401" mass="43165">MSKQGSIEVIRRRAIISAYLGWIMDGYDALLVTPIMPLLGELFFPGPYSLLGGLSTLVATLVGRPLGSITMGYVGDAFGRRIGLLVTVLGYSLSALAIALLPTYAVAGVMAPLALLTLRFLQGIFLGGEWGPGTAMIMEWSKWRREIASAFVQSGYPIGVVIATIVNILFLTYMGPSSFNTYGWRIYMGTGAVIAVIAFVIRNRLLESPIWSKPRTNPLTLLFKHGGAQLGLSILFTGGLLTIYYSTYLIYSDFLKAIGAVSIIPSVMLISTIAAVMAVLLAGPLALVINYRWLIIGTLAISLAYAPIALILQPSLVNLVMLAFIENFAMGLVPYVLIDKFNVQYRASGLGVAYNWGLLIGGWMPLIVGLVSPMSLGMIIMMAIGIALVIIGLITLSRTKK</sequence>
<accession>A0A830E8F9</accession>
<dbReference type="GO" id="GO:0022857">
    <property type="term" value="F:transmembrane transporter activity"/>
    <property type="evidence" value="ECO:0007669"/>
    <property type="project" value="InterPro"/>
</dbReference>
<evidence type="ECO:0000313" key="6">
    <source>
        <dbReference type="EMBL" id="BDR91555.1"/>
    </source>
</evidence>
<keyword evidence="9" id="KW-1185">Reference proteome</keyword>
<reference evidence="6" key="4">
    <citation type="journal article" date="2023" name="Microbiol. Resour. Announc.">
        <title>Complete Genome Sequence of Vulcanisaeta souniana Strain IC-059, a Hyperthermophilic Archaeon Isolated from Hot Spring Water in Japan.</title>
        <authorList>
            <person name="Kato S."/>
            <person name="Itoh T."/>
            <person name="Wu L."/>
            <person name="Ma J."/>
            <person name="Ohkuma M."/>
        </authorList>
    </citation>
    <scope>NUCLEOTIDE SEQUENCE</scope>
    <source>
        <strain evidence="6">JCM 11219</strain>
    </source>
</reference>
<feature type="transmembrane region" description="Helical" evidence="4">
    <location>
        <begin position="16"/>
        <end position="36"/>
    </location>
</feature>
<evidence type="ECO:0000313" key="9">
    <source>
        <dbReference type="Proteomes" id="UP001060771"/>
    </source>
</evidence>
<evidence type="ECO:0000256" key="2">
    <source>
        <dbReference type="ARBA" id="ARBA00022448"/>
    </source>
</evidence>
<dbReference type="Proteomes" id="UP000657075">
    <property type="component" value="Unassembled WGS sequence"/>
</dbReference>
<keyword evidence="3" id="KW-1003">Cell membrane</keyword>
<keyword evidence="2" id="KW-0813">Transport</keyword>
<name>A0A830E8F9_9CREN</name>
<dbReference type="GeneID" id="76206203"/>
<evidence type="ECO:0000313" key="7">
    <source>
        <dbReference type="EMBL" id="GGI74086.1"/>
    </source>
</evidence>
<dbReference type="GO" id="GO:0005886">
    <property type="term" value="C:plasma membrane"/>
    <property type="evidence" value="ECO:0007669"/>
    <property type="project" value="UniProtKB-SubCell"/>
</dbReference>
<evidence type="ECO:0000313" key="8">
    <source>
        <dbReference type="Proteomes" id="UP000657075"/>
    </source>
</evidence>
<reference evidence="7" key="2">
    <citation type="submission" date="2020-09" db="EMBL/GenBank/DDBJ databases">
        <authorList>
            <person name="Sun Q."/>
            <person name="Ohkuma M."/>
        </authorList>
    </citation>
    <scope>NUCLEOTIDE SEQUENCE</scope>
    <source>
        <strain evidence="7">JCM 11219</strain>
    </source>
</reference>
<dbReference type="InterPro" id="IPR011701">
    <property type="entry name" value="MFS"/>
</dbReference>
<dbReference type="InterPro" id="IPR036259">
    <property type="entry name" value="MFS_trans_sf"/>
</dbReference>
<dbReference type="Proteomes" id="UP001060771">
    <property type="component" value="Chromosome"/>
</dbReference>
<dbReference type="AlphaFoldDB" id="A0A830E8F9"/>
<dbReference type="RefSeq" id="WP_229709747.1">
    <property type="nucleotide sequence ID" value="NZ_AP026830.1"/>
</dbReference>
<dbReference type="PANTHER" id="PTHR43045:SF1">
    <property type="entry name" value="SHIKIMATE TRANSPORTER"/>
    <property type="match status" value="1"/>
</dbReference>